<organism evidence="2 3">
    <name type="scientific">Novosphingobium subterraneum</name>
    <dbReference type="NCBI Taxonomy" id="48936"/>
    <lineage>
        <taxon>Bacteria</taxon>
        <taxon>Pseudomonadati</taxon>
        <taxon>Pseudomonadota</taxon>
        <taxon>Alphaproteobacteria</taxon>
        <taxon>Sphingomonadales</taxon>
        <taxon>Sphingomonadaceae</taxon>
        <taxon>Novosphingobium</taxon>
    </lineage>
</organism>
<sequence length="328" mass="34244">MIQDTLDMANGRTRDLEGMLVALVGGSGFFGTHLAQELLSRGARLRVCSRHPERAFKLRPLGTLGQIQFVATDVTKPHTVAAALTGADAVVNLVGAFAGDLDSLQGQGVGRLAEAAKAAGARAFVHVSALGADAGSDVPYARTKAEGEKAALAAFPTATIVRPSILFGEDDNFLNMFGGLVAKLPVLPVFGPAARLQPVFVDDAAEAIGNALANPHAHGGKTYELAGPEVITMGELNRRIAKAADRTPMLVELPDAVSGAFASLTGWLPGAPMSTDQWKLLKAGNVASGDLPGIEALGVTPRPLGLFLARWMTRYRKFGRFGARAKSA</sequence>
<dbReference type="InterPro" id="IPR016040">
    <property type="entry name" value="NAD(P)-bd_dom"/>
</dbReference>
<protein>
    <submittedName>
        <fullName evidence="2">NAD-dependent epimerase/dehydratase</fullName>
    </submittedName>
</protein>
<dbReference type="PATRIC" id="fig|48936.3.peg.3377"/>
<dbReference type="PANTHER" id="PTHR12126:SF11">
    <property type="entry name" value="NADH DEHYDROGENASE [UBIQUINONE] 1 ALPHA SUBCOMPLEX SUBUNIT 9, MITOCHONDRIAL"/>
    <property type="match status" value="1"/>
</dbReference>
<dbReference type="EMBL" id="JRVC01000018">
    <property type="protein sequence ID" value="KHS44145.1"/>
    <property type="molecule type" value="Genomic_DNA"/>
</dbReference>
<evidence type="ECO:0000259" key="1">
    <source>
        <dbReference type="Pfam" id="PF13460"/>
    </source>
</evidence>
<evidence type="ECO:0000313" key="3">
    <source>
        <dbReference type="Proteomes" id="UP000031338"/>
    </source>
</evidence>
<keyword evidence="3" id="KW-1185">Reference proteome</keyword>
<dbReference type="PANTHER" id="PTHR12126">
    <property type="entry name" value="NADH-UBIQUINONE OXIDOREDUCTASE 39 KDA SUBUNIT-RELATED"/>
    <property type="match status" value="1"/>
</dbReference>
<gene>
    <name evidence="2" type="ORF">NJ75_03354</name>
</gene>
<comment type="caution">
    <text evidence="2">The sequence shown here is derived from an EMBL/GenBank/DDBJ whole genome shotgun (WGS) entry which is preliminary data.</text>
</comment>
<dbReference type="AlphaFoldDB" id="A0A0B9A495"/>
<dbReference type="InterPro" id="IPR036291">
    <property type="entry name" value="NAD(P)-bd_dom_sf"/>
</dbReference>
<dbReference type="InterPro" id="IPR051207">
    <property type="entry name" value="ComplexI_NDUFA9_subunit"/>
</dbReference>
<name>A0A0B9A495_9SPHN</name>
<dbReference type="STRING" id="48936.NJ75_03354"/>
<reference evidence="2 3" key="1">
    <citation type="submission" date="2014-10" db="EMBL/GenBank/DDBJ databases">
        <title>Draft genome sequence of Novosphingobium subterraneum DSM 12447.</title>
        <authorList>
            <person name="Gan H.M."/>
            <person name="Gan H.Y."/>
            <person name="Savka M.A."/>
        </authorList>
    </citation>
    <scope>NUCLEOTIDE SEQUENCE [LARGE SCALE GENOMIC DNA]</scope>
    <source>
        <strain evidence="2 3">DSM 12447</strain>
    </source>
</reference>
<dbReference type="Gene3D" id="3.40.50.720">
    <property type="entry name" value="NAD(P)-binding Rossmann-like Domain"/>
    <property type="match status" value="1"/>
</dbReference>
<dbReference type="Proteomes" id="UP000031338">
    <property type="component" value="Unassembled WGS sequence"/>
</dbReference>
<feature type="domain" description="NAD(P)-binding" evidence="1">
    <location>
        <begin position="25"/>
        <end position="166"/>
    </location>
</feature>
<dbReference type="GO" id="GO:0044877">
    <property type="term" value="F:protein-containing complex binding"/>
    <property type="evidence" value="ECO:0007669"/>
    <property type="project" value="TreeGrafter"/>
</dbReference>
<dbReference type="Pfam" id="PF13460">
    <property type="entry name" value="NAD_binding_10"/>
    <property type="match status" value="1"/>
</dbReference>
<proteinExistence type="predicted"/>
<dbReference type="CDD" id="cd05271">
    <property type="entry name" value="NDUFA9_like_SDR_a"/>
    <property type="match status" value="1"/>
</dbReference>
<evidence type="ECO:0000313" key="2">
    <source>
        <dbReference type="EMBL" id="KHS44145.1"/>
    </source>
</evidence>
<dbReference type="SUPFAM" id="SSF51735">
    <property type="entry name" value="NAD(P)-binding Rossmann-fold domains"/>
    <property type="match status" value="1"/>
</dbReference>
<accession>A0A0B9A495</accession>